<protein>
    <recommendedName>
        <fullName evidence="12">Taste receptor type 2</fullName>
    </recommendedName>
</protein>
<dbReference type="OMA" id="ISTANYW"/>
<evidence type="ECO:0000256" key="7">
    <source>
        <dbReference type="ARBA" id="ARBA00023040"/>
    </source>
</evidence>
<dbReference type="FunCoup" id="H2ZTS8">
    <property type="interactions" value="246"/>
</dbReference>
<dbReference type="Ensembl" id="ENSLACT00000000807.1">
    <property type="protein sequence ID" value="ENSLACP00000000799.1"/>
    <property type="gene ID" value="ENSLACG00000000717.1"/>
</dbReference>
<keyword evidence="10 12" id="KW-0807">Transducer</keyword>
<feature type="transmembrane region" description="Helical" evidence="13">
    <location>
        <begin position="84"/>
        <end position="109"/>
    </location>
</feature>
<feature type="domain" description="G-protein coupled receptors family 1 profile" evidence="14">
    <location>
        <begin position="23"/>
        <end position="245"/>
    </location>
</feature>
<dbReference type="RefSeq" id="XP_006010403.1">
    <property type="nucleotide sequence ID" value="XM_006010341.1"/>
</dbReference>
<dbReference type="PROSITE" id="PS50262">
    <property type="entry name" value="G_PROTEIN_RECEP_F1_2"/>
    <property type="match status" value="1"/>
</dbReference>
<organism evidence="15 16">
    <name type="scientific">Latimeria chalumnae</name>
    <name type="common">Coelacanth</name>
    <dbReference type="NCBI Taxonomy" id="7897"/>
    <lineage>
        <taxon>Eukaryota</taxon>
        <taxon>Metazoa</taxon>
        <taxon>Chordata</taxon>
        <taxon>Craniata</taxon>
        <taxon>Vertebrata</taxon>
        <taxon>Euteleostomi</taxon>
        <taxon>Coelacanthiformes</taxon>
        <taxon>Coelacanthidae</taxon>
        <taxon>Latimeria</taxon>
    </lineage>
</organism>
<dbReference type="GO" id="GO:0004930">
    <property type="term" value="F:G protein-coupled receptor activity"/>
    <property type="evidence" value="ECO:0007669"/>
    <property type="project" value="UniProtKB-KW"/>
</dbReference>
<reference evidence="15" key="3">
    <citation type="submission" date="2025-09" db="UniProtKB">
        <authorList>
            <consortium name="Ensembl"/>
        </authorList>
    </citation>
    <scope>IDENTIFICATION</scope>
</reference>
<keyword evidence="16" id="KW-1185">Reference proteome</keyword>
<evidence type="ECO:0000256" key="5">
    <source>
        <dbReference type="ARBA" id="ARBA00022692"/>
    </source>
</evidence>
<reference evidence="16" key="1">
    <citation type="submission" date="2011-08" db="EMBL/GenBank/DDBJ databases">
        <title>The draft genome of Latimeria chalumnae.</title>
        <authorList>
            <person name="Di Palma F."/>
            <person name="Alfoldi J."/>
            <person name="Johnson J."/>
            <person name="Berlin A."/>
            <person name="Gnerre S."/>
            <person name="Jaffe D."/>
            <person name="MacCallum I."/>
            <person name="Young S."/>
            <person name="Walker B.J."/>
            <person name="Lander E."/>
            <person name="Lindblad-Toh K."/>
        </authorList>
    </citation>
    <scope>NUCLEOTIDE SEQUENCE [LARGE SCALE GENOMIC DNA]</scope>
    <source>
        <strain evidence="16">Wild caught</strain>
    </source>
</reference>
<evidence type="ECO:0000256" key="2">
    <source>
        <dbReference type="ARBA" id="ARBA00007376"/>
    </source>
</evidence>
<evidence type="ECO:0000256" key="8">
    <source>
        <dbReference type="ARBA" id="ARBA00023136"/>
    </source>
</evidence>
<dbReference type="HOGENOM" id="CLU_072337_0_0_1"/>
<evidence type="ECO:0000256" key="13">
    <source>
        <dbReference type="SAM" id="Phobius"/>
    </source>
</evidence>
<feature type="transmembrane region" description="Helical" evidence="13">
    <location>
        <begin position="177"/>
        <end position="205"/>
    </location>
</feature>
<dbReference type="OrthoDB" id="8876749at2759"/>
<proteinExistence type="inferred from homology"/>
<keyword evidence="9 12" id="KW-0675">Receptor</keyword>
<evidence type="ECO:0000256" key="12">
    <source>
        <dbReference type="RuleBase" id="RU004424"/>
    </source>
</evidence>
<dbReference type="InterPro" id="IPR017452">
    <property type="entry name" value="GPCR_Rhodpsn_7TM"/>
</dbReference>
<feature type="transmembrane region" description="Helical" evidence="13">
    <location>
        <begin position="235"/>
        <end position="257"/>
    </location>
</feature>
<evidence type="ECO:0000259" key="14">
    <source>
        <dbReference type="PROSITE" id="PS50262"/>
    </source>
</evidence>
<keyword evidence="5 12" id="KW-0812">Transmembrane</keyword>
<dbReference type="InterPro" id="IPR007960">
    <property type="entry name" value="TAS2R"/>
</dbReference>
<evidence type="ECO:0000256" key="4">
    <source>
        <dbReference type="ARBA" id="ARBA00022606"/>
    </source>
</evidence>
<keyword evidence="4 12" id="KW-0716">Sensory transduction</keyword>
<evidence type="ECO:0000256" key="3">
    <source>
        <dbReference type="ARBA" id="ARBA00022480"/>
    </source>
</evidence>
<dbReference type="AlphaFoldDB" id="H2ZTS8"/>
<dbReference type="PANTHER" id="PTHR11394">
    <property type="entry name" value="TASTE RECEPTOR TYPE 2"/>
    <property type="match status" value="1"/>
</dbReference>
<keyword evidence="6 13" id="KW-1133">Transmembrane helix</keyword>
<comment type="similarity">
    <text evidence="2 11">Belongs to the G-protein coupled receptor T2R family.</text>
</comment>
<dbReference type="InParanoid" id="H2ZTS8"/>
<dbReference type="GO" id="GO:0016020">
    <property type="term" value="C:membrane"/>
    <property type="evidence" value="ECO:0007669"/>
    <property type="project" value="UniProtKB-SubCell"/>
</dbReference>
<evidence type="ECO:0000256" key="9">
    <source>
        <dbReference type="ARBA" id="ARBA00023170"/>
    </source>
</evidence>
<dbReference type="GeneTree" id="ENSGT01150000286961"/>
<dbReference type="Pfam" id="PF05296">
    <property type="entry name" value="TAS2R"/>
    <property type="match status" value="1"/>
</dbReference>
<feature type="transmembrane region" description="Helical" evidence="13">
    <location>
        <begin position="6"/>
        <end position="30"/>
    </location>
</feature>
<dbReference type="eggNOG" id="ENOG502S2SI">
    <property type="taxonomic scope" value="Eukaryota"/>
</dbReference>
<sequence length="301" mass="33151">MAGADIIVQVVAVVMITMFGLVGNTFIVLVNLQEFRRSKALQPSERIVTSLALSNGINEISQVIWFAVYLMNLCTHTRDDGYKVLDFLAVFISTANYWFTAWLCFFYCVKIVKVNWKSFMRLKQKISSLVSFLLIGTVLGSFAMSFPIVYYIKIKANTTSLNEKCKDYYIIGNSYHIYSAFLSFLTCFLPLALMLVSSTGIVVFLCQHSKRMNKSAKAGDGTPSDSPHTTVAKMIVSLIVLYMACVASVLAANHIFTVIESDILVVIAFASSVYSAGSSAILILGTVKLRQSCSKLGCAGM</sequence>
<keyword evidence="8 12" id="KW-0472">Membrane</keyword>
<evidence type="ECO:0000256" key="1">
    <source>
        <dbReference type="ARBA" id="ARBA00004141"/>
    </source>
</evidence>
<accession>H2ZTS8</accession>
<keyword evidence="3 12" id="KW-0919">Taste</keyword>
<evidence type="ECO:0000256" key="11">
    <source>
        <dbReference type="RuleBase" id="RU004423"/>
    </source>
</evidence>
<feature type="transmembrane region" description="Helical" evidence="13">
    <location>
        <begin position="129"/>
        <end position="152"/>
    </location>
</feature>
<evidence type="ECO:0000313" key="15">
    <source>
        <dbReference type="Ensembl" id="ENSLACP00000000799.1"/>
    </source>
</evidence>
<name>H2ZTS8_LATCH</name>
<evidence type="ECO:0000256" key="6">
    <source>
        <dbReference type="ARBA" id="ARBA00022989"/>
    </source>
</evidence>
<evidence type="ECO:0000256" key="10">
    <source>
        <dbReference type="ARBA" id="ARBA00023224"/>
    </source>
</evidence>
<gene>
    <name evidence="15" type="primary">LOC102361047</name>
</gene>
<feature type="transmembrane region" description="Helical" evidence="13">
    <location>
        <begin position="263"/>
        <end position="285"/>
    </location>
</feature>
<dbReference type="SUPFAM" id="SSF81321">
    <property type="entry name" value="Family A G protein-coupled receptor-like"/>
    <property type="match status" value="1"/>
</dbReference>
<keyword evidence="7 12" id="KW-0297">G-protein coupled receptor</keyword>
<dbReference type="KEGG" id="lcm:102361047"/>
<dbReference type="PANTHER" id="PTHR11394:SF47">
    <property type="entry name" value="TASTE RECEPTOR TYPE 2 MEMBER 40"/>
    <property type="match status" value="1"/>
</dbReference>
<comment type="subcellular location">
    <subcellularLocation>
        <location evidence="1 12">Membrane</location>
        <topology evidence="1 12">Multi-pass membrane protein</topology>
    </subcellularLocation>
</comment>
<dbReference type="Proteomes" id="UP000008672">
    <property type="component" value="Unassembled WGS sequence"/>
</dbReference>
<reference evidence="15" key="2">
    <citation type="submission" date="2025-08" db="UniProtKB">
        <authorList>
            <consortium name="Ensembl"/>
        </authorList>
    </citation>
    <scope>IDENTIFICATION</scope>
</reference>
<evidence type="ECO:0000313" key="16">
    <source>
        <dbReference type="Proteomes" id="UP000008672"/>
    </source>
</evidence>
<dbReference type="EMBL" id="AFYH01217410">
    <property type="status" value="NOT_ANNOTATED_CDS"/>
    <property type="molecule type" value="Genomic_DNA"/>
</dbReference>
<dbReference type="GO" id="GO:0033038">
    <property type="term" value="F:bitter taste receptor activity"/>
    <property type="evidence" value="ECO:0007669"/>
    <property type="project" value="InterPro"/>
</dbReference>
<dbReference type="GeneID" id="102361047"/>
<dbReference type="Gene3D" id="1.20.1070.10">
    <property type="entry name" value="Rhodopsin 7-helix transmembrane proteins"/>
    <property type="match status" value="1"/>
</dbReference>